<dbReference type="AlphaFoldDB" id="K2GX30"/>
<reference evidence="1" key="1">
    <citation type="journal article" date="2012" name="Science">
        <title>Fermentation, hydrogen, and sulfur metabolism in multiple uncultivated bacterial phyla.</title>
        <authorList>
            <person name="Wrighton K.C."/>
            <person name="Thomas B.C."/>
            <person name="Sharon I."/>
            <person name="Miller C.S."/>
            <person name="Castelle C.J."/>
            <person name="VerBerkmoes N.C."/>
            <person name="Wilkins M.J."/>
            <person name="Hettich R.L."/>
            <person name="Lipton M.S."/>
            <person name="Williams K.H."/>
            <person name="Long P.E."/>
            <person name="Banfield J.F."/>
        </authorList>
    </citation>
    <scope>NUCLEOTIDE SEQUENCE [LARGE SCALE GENOMIC DNA]</scope>
</reference>
<organism evidence="1">
    <name type="scientific">uncultured bacterium</name>
    <name type="common">gcode 4</name>
    <dbReference type="NCBI Taxonomy" id="1234023"/>
    <lineage>
        <taxon>Bacteria</taxon>
        <taxon>environmental samples</taxon>
    </lineage>
</organism>
<dbReference type="EMBL" id="AMFJ01000399">
    <property type="protein sequence ID" value="EKE27930.1"/>
    <property type="molecule type" value="Genomic_DNA"/>
</dbReference>
<evidence type="ECO:0000313" key="1">
    <source>
        <dbReference type="EMBL" id="EKE27930.1"/>
    </source>
</evidence>
<proteinExistence type="predicted"/>
<accession>K2GX30</accession>
<name>K2GX30_9BACT</name>
<sequence>MISGIIETKKCSCWVSFGISQSDIDFLTGISPIFGGIKYQIPTPTLCPDCRQKWRLSFRNERQLYKRKCDMTGKDMISIYSPDKSYAVYENSAWWSDRWNPFDYGRDFDFNKSFFEQFDSLMRAVPKSALNAWNDNINSDYNNYISGSKDCYLNFGIENCENCFYSSESSWAKDSLGLYHSSNVQYSWFLDWSANVYNSLFVENSNQVANSLFIKWCKDIHNGIFCVNVDNKRYAYKNKEISQDEFMALYKTMQEQMKSHSWLKKLIKEFSEFKKTIPEINLEVYWSENCTWNLINNSNECELCFSVVNSDKCKYVYDSFNAHSSQDANFIWNWVNRLYDSINVFWCSNVLFSESVFENSSYVYYSSDCTNNSSDLFGCVGLRTAKYCILNKQYSKEEYESLVPKIIEHMRKVSLPAGRQEWWEFFPMTLSPFGYNETVAMEYYPIICRDTLQCVSTDWKTKINWSTYENPPPTVSKVIPGAKLPENIDDIPDDILNWAVECEVTNRPFRIIKQELEFYRKHCLPVPRRHPDQRHLDRMNLRNPRMLFERKCDKCWVSIKTTYAADSSEIIFCEDCFRKEMS</sequence>
<protein>
    <submittedName>
        <fullName evidence="1">Uncharacterized protein</fullName>
    </submittedName>
</protein>
<comment type="caution">
    <text evidence="1">The sequence shown here is derived from an EMBL/GenBank/DDBJ whole genome shotgun (WGS) entry which is preliminary data.</text>
</comment>
<gene>
    <name evidence="1" type="ORF">ACD_3C00125G0004</name>
</gene>